<feature type="region of interest" description="Disordered" evidence="1">
    <location>
        <begin position="265"/>
        <end position="295"/>
    </location>
</feature>
<evidence type="ECO:0000313" key="3">
    <source>
        <dbReference type="EMBL" id="OKL53190.1"/>
    </source>
</evidence>
<dbReference type="EMBL" id="MQVR01000079">
    <property type="protein sequence ID" value="OKL53190.1"/>
    <property type="molecule type" value="Genomic_DNA"/>
</dbReference>
<accession>A0A1Q5Q0Q4</accession>
<evidence type="ECO:0000256" key="1">
    <source>
        <dbReference type="SAM" id="MobiDB-lite"/>
    </source>
</evidence>
<feature type="domain" description="AAA+ ATPase" evidence="2">
    <location>
        <begin position="24"/>
        <end position="384"/>
    </location>
</feature>
<protein>
    <recommendedName>
        <fullName evidence="2">AAA+ ATPase domain-containing protein</fullName>
    </recommendedName>
</protein>
<dbReference type="GO" id="GO:0016887">
    <property type="term" value="F:ATP hydrolysis activity"/>
    <property type="evidence" value="ECO:0007669"/>
    <property type="project" value="InterPro"/>
</dbReference>
<dbReference type="SUPFAM" id="SSF52540">
    <property type="entry name" value="P-loop containing nucleoside triphosphate hydrolases"/>
    <property type="match status" value="2"/>
</dbReference>
<reference evidence="4" key="1">
    <citation type="submission" date="2016-12" db="EMBL/GenBank/DDBJ databases">
        <authorList>
            <person name="Meng X."/>
        </authorList>
    </citation>
    <scope>NUCLEOTIDE SEQUENCE [LARGE SCALE GENOMIC DNA]</scope>
    <source>
        <strain evidence="4">DSM 19116</strain>
    </source>
</reference>
<dbReference type="OrthoDB" id="3237462at2"/>
<dbReference type="PANTHER" id="PTHR43581:SF2">
    <property type="entry name" value="EXCINUCLEASE ATPASE SUBUNIT"/>
    <property type="match status" value="1"/>
</dbReference>
<dbReference type="SMART" id="SM00382">
    <property type="entry name" value="AAA"/>
    <property type="match status" value="1"/>
</dbReference>
<dbReference type="GO" id="GO:0006302">
    <property type="term" value="P:double-strand break repair"/>
    <property type="evidence" value="ECO:0007669"/>
    <property type="project" value="InterPro"/>
</dbReference>
<dbReference type="Pfam" id="PF13476">
    <property type="entry name" value="AAA_23"/>
    <property type="match status" value="1"/>
</dbReference>
<dbReference type="InterPro" id="IPR003593">
    <property type="entry name" value="AAA+_ATPase"/>
</dbReference>
<dbReference type="PANTHER" id="PTHR43581">
    <property type="entry name" value="ATP/GTP PHOSPHATASE"/>
    <property type="match status" value="1"/>
</dbReference>
<dbReference type="InterPro" id="IPR051396">
    <property type="entry name" value="Bact_Antivir_Def_Nuclease"/>
</dbReference>
<keyword evidence="4" id="KW-1185">Reference proteome</keyword>
<dbReference type="InterPro" id="IPR027417">
    <property type="entry name" value="P-loop_NTPase"/>
</dbReference>
<gene>
    <name evidence="3" type="ORF">BSZ39_10780</name>
</gene>
<name>A0A1Q5Q0Q4_9ACTO</name>
<feature type="compositionally biased region" description="Acidic residues" evidence="1">
    <location>
        <begin position="280"/>
        <end position="295"/>
    </location>
</feature>
<dbReference type="Gene3D" id="3.40.50.300">
    <property type="entry name" value="P-loop containing nucleotide triphosphate hydrolases"/>
    <property type="match status" value="2"/>
</dbReference>
<dbReference type="Pfam" id="PF13175">
    <property type="entry name" value="AAA_15"/>
    <property type="match status" value="1"/>
</dbReference>
<dbReference type="Proteomes" id="UP000185628">
    <property type="component" value="Unassembled WGS sequence"/>
</dbReference>
<evidence type="ECO:0000259" key="2">
    <source>
        <dbReference type="SMART" id="SM00382"/>
    </source>
</evidence>
<sequence length="617" mass="67530">MHLKRIEVEGYRASANAPIVCELSGRFSLILGANGSGKTTINEAIALAHPRSFPRLAPIDATALGATPRAVRVEYEFEADASREGALGQYRKRQGLAAPRWGRPLERSLGQVRAGRPVEPAAEYDSIRLVHLPALRNPVDDLSRRDARILLELLRADERRHPETGGLRSLRAQAEGMLSSLTNHPLVGNVEDRIAENLRIISGGVREHHAFVGTQTVDDTYLARVFEMLVALLPDRATARRLQVSSLGYVNLLHIAVTLAGIPDAGSTPIPDDPPGSGGETDDGAGSESAADDNELAEAARERLAQTAEAADADADSFYPELFHATVLIEEPEAHLHPQLQYGLIRYLRGLVEDRPDIQVIVTTHSADLAAACDPEELVVVRKDAENRTLSRRLADLPVSEGLKTQLFQQTRLHLDATRSAALFGDRVLIVEGVTEASILRLLGRAWAGSDARRIGFIDSLAILPVGHKVGQWPIRLLATPGHELVTRVAAVADTDRRGAPLPEAQPPTWHSKLDHESARFYWSRPTLEPSLVDGNEELIKSAFTRCKLDEPETITAETVDQFFVKHPKHKGKFALALALLIDKNLNSVVVPSHISEMFTWLYDGTEPNSTPVDDLI</sequence>
<dbReference type="AlphaFoldDB" id="A0A1Q5Q0Q4"/>
<dbReference type="InterPro" id="IPR038729">
    <property type="entry name" value="Rad50/SbcC_AAA"/>
</dbReference>
<evidence type="ECO:0000313" key="4">
    <source>
        <dbReference type="Proteomes" id="UP000185628"/>
    </source>
</evidence>
<comment type="caution">
    <text evidence="3">The sequence shown here is derived from an EMBL/GenBank/DDBJ whole genome shotgun (WGS) entry which is preliminary data.</text>
</comment>
<organism evidence="3 4">
    <name type="scientific">Bowdeniella nasicola</name>
    <dbReference type="NCBI Taxonomy" id="208480"/>
    <lineage>
        <taxon>Bacteria</taxon>
        <taxon>Bacillati</taxon>
        <taxon>Actinomycetota</taxon>
        <taxon>Actinomycetes</taxon>
        <taxon>Actinomycetales</taxon>
        <taxon>Actinomycetaceae</taxon>
        <taxon>Bowdeniella</taxon>
    </lineage>
</organism>
<proteinExistence type="predicted"/>
<dbReference type="InterPro" id="IPR041685">
    <property type="entry name" value="AAA_GajA/Old/RecF-like"/>
</dbReference>